<comment type="caution">
    <text evidence="2">The sequence shown here is derived from an EMBL/GenBank/DDBJ whole genome shotgun (WGS) entry which is preliminary data.</text>
</comment>
<dbReference type="GO" id="GO:0005975">
    <property type="term" value="P:carbohydrate metabolic process"/>
    <property type="evidence" value="ECO:0007669"/>
    <property type="project" value="InterPro"/>
</dbReference>
<dbReference type="OrthoDB" id="9806342at2"/>
<dbReference type="PROSITE" id="PS51677">
    <property type="entry name" value="NODB"/>
    <property type="match status" value="1"/>
</dbReference>
<dbReference type="InterPro" id="IPR002509">
    <property type="entry name" value="NODB_dom"/>
</dbReference>
<dbReference type="Pfam" id="PF01522">
    <property type="entry name" value="Polysacc_deac_1"/>
    <property type="match status" value="1"/>
</dbReference>
<accession>A0A135WKL6</accession>
<dbReference type="EMBL" id="LPUR01000001">
    <property type="protein sequence ID" value="KXH85454.1"/>
    <property type="molecule type" value="Genomic_DNA"/>
</dbReference>
<evidence type="ECO:0000313" key="5">
    <source>
        <dbReference type="Proteomes" id="UP001634154"/>
    </source>
</evidence>
<dbReference type="EMBL" id="JBJXVJ010000001">
    <property type="protein sequence ID" value="MFN1216404.1"/>
    <property type="molecule type" value="Genomic_DNA"/>
</dbReference>
<dbReference type="Proteomes" id="UP001634154">
    <property type="component" value="Unassembled WGS sequence"/>
</dbReference>
<dbReference type="RefSeq" id="WP_062649306.1">
    <property type="nucleotide sequence ID" value="NZ_JBJXVJ010000001.1"/>
</dbReference>
<evidence type="ECO:0000313" key="3">
    <source>
        <dbReference type="EMBL" id="MFN1216404.1"/>
    </source>
</evidence>
<sequence>MKKYAVLSMDVEDWYHLDYFKKEECDQSQSTLDGLDIYLDILDRYDIKTTFFIVGELVEVLKDKIKLIQQKGHEICLHSYAHQRPLQLSPEDFRKDTLKGMHTFKEYTDIEVTGYRAPCFSLDRERLEVLRDLGFNFDSSKIKFDAHDLYGRMDLNGFEEFNSVVYKQGSFYEFEASTVEVFGKSLPVSGGGYLRIFPWALTKALLKKYFKTNQHYFFYIHPFEFSKNYNIRIPEKTDFKTKIRFNQGRKSVENKMHKLIKLLKENNYSFVTFNQIMKNEG</sequence>
<organism evidence="2 4">
    <name type="scientific">Chryseobacterium kwangjuense</name>
    <dbReference type="NCBI Taxonomy" id="267125"/>
    <lineage>
        <taxon>Bacteria</taxon>
        <taxon>Pseudomonadati</taxon>
        <taxon>Bacteroidota</taxon>
        <taxon>Flavobacteriia</taxon>
        <taxon>Flavobacteriales</taxon>
        <taxon>Weeksellaceae</taxon>
        <taxon>Chryseobacterium group</taxon>
        <taxon>Chryseobacterium</taxon>
    </lineage>
</organism>
<name>A0A135WKL6_9FLAO</name>
<reference evidence="4" key="1">
    <citation type="submission" date="2015-12" db="EMBL/GenBank/DDBJ databases">
        <title>Genome sequence of a biocontrol rhizobacterium Chryseobacterium kwangjuense strain KJ1R5 isolated from pepper (Capsicum annuum L.).</title>
        <authorList>
            <person name="Jeong J.-J."/>
            <person name="Park H."/>
            <person name="Mannaa M."/>
            <person name="Sang M.K."/>
            <person name="Choi I.-G."/>
            <person name="Kim K.D."/>
        </authorList>
    </citation>
    <scope>NUCLEOTIDE SEQUENCE [LARGE SCALE GENOMIC DNA]</scope>
    <source>
        <strain evidence="4">KJ1R5</strain>
    </source>
</reference>
<dbReference type="InterPro" id="IPR011330">
    <property type="entry name" value="Glyco_hydro/deAcase_b/a-brl"/>
</dbReference>
<dbReference type="PANTHER" id="PTHR47561:SF1">
    <property type="entry name" value="POLYSACCHARIDE DEACETYLASE FAMILY PROTEIN (AFU_ORTHOLOGUE AFUA_6G05030)"/>
    <property type="match status" value="1"/>
</dbReference>
<keyword evidence="5" id="KW-1185">Reference proteome</keyword>
<dbReference type="SUPFAM" id="SSF88713">
    <property type="entry name" value="Glycoside hydrolase/deacetylase"/>
    <property type="match status" value="1"/>
</dbReference>
<dbReference type="Proteomes" id="UP000070513">
    <property type="component" value="Unassembled WGS sequence"/>
</dbReference>
<dbReference type="AlphaFoldDB" id="A0A135WKL6"/>
<evidence type="ECO:0000259" key="1">
    <source>
        <dbReference type="PROSITE" id="PS51677"/>
    </source>
</evidence>
<protein>
    <submittedName>
        <fullName evidence="2 3">Polysaccharide deacetylase</fullName>
    </submittedName>
</protein>
<evidence type="ECO:0000313" key="2">
    <source>
        <dbReference type="EMBL" id="KXH85454.1"/>
    </source>
</evidence>
<reference evidence="2" key="2">
    <citation type="submission" date="2015-12" db="EMBL/GenBank/DDBJ databases">
        <authorList>
            <person name="Shamseldin A."/>
            <person name="Moawad H."/>
            <person name="Abd El-Rahim W.M."/>
            <person name="Sadowsky M.J."/>
        </authorList>
    </citation>
    <scope>NUCLEOTIDE SEQUENCE</scope>
    <source>
        <strain evidence="2">KJ1R5</strain>
    </source>
</reference>
<dbReference type="InterPro" id="IPR022560">
    <property type="entry name" value="DUF3473"/>
</dbReference>
<dbReference type="PANTHER" id="PTHR47561">
    <property type="entry name" value="POLYSACCHARIDE DEACETYLASE FAMILY PROTEIN (AFU_ORTHOLOGUE AFUA_6G05030)"/>
    <property type="match status" value="1"/>
</dbReference>
<feature type="domain" description="NodB homology" evidence="1">
    <location>
        <begin position="16"/>
        <end position="271"/>
    </location>
</feature>
<gene>
    <name evidence="3" type="ORF">ACKW6Q_05390</name>
    <name evidence="2" type="ORF">AU378_06820</name>
</gene>
<reference evidence="3 5" key="4">
    <citation type="submission" date="2024-12" db="EMBL/GenBank/DDBJ databases">
        <title>Draft genome sequence of Chryseobacterium kwangjuense AG447.</title>
        <authorList>
            <person name="Cheptsov V.S."/>
            <person name="Belov A."/>
            <person name="Zavarzina A.G."/>
        </authorList>
    </citation>
    <scope>NUCLEOTIDE SEQUENCE [LARGE SCALE GENOMIC DNA]</scope>
    <source>
        <strain evidence="3 5">AG447</strain>
    </source>
</reference>
<dbReference type="Gene3D" id="3.20.20.370">
    <property type="entry name" value="Glycoside hydrolase/deacetylase"/>
    <property type="match status" value="1"/>
</dbReference>
<dbReference type="CDD" id="cd10941">
    <property type="entry name" value="CE4_PuuE_HpPgdA_like_2"/>
    <property type="match status" value="1"/>
</dbReference>
<reference evidence="2 4" key="3">
    <citation type="journal article" date="2016" name="Genome Announc.">
        <title>Draft Genome Sequence of a Biocontrol Rhizobacterium, Chryseobacterium kwangjuense Strain KJ1R5, Isolated from Pepper (Capsicum annuum).</title>
        <authorList>
            <person name="Jeong J.J."/>
            <person name="Park H."/>
            <person name="Park B.H."/>
            <person name="Mannaa M."/>
            <person name="Sang M.K."/>
            <person name="Choi I.G."/>
            <person name="Kim K.D."/>
        </authorList>
    </citation>
    <scope>NUCLEOTIDE SEQUENCE [LARGE SCALE GENOMIC DNA]</scope>
    <source>
        <strain evidence="2 4">KJ1R5</strain>
    </source>
</reference>
<dbReference type="GO" id="GO:0016810">
    <property type="term" value="F:hydrolase activity, acting on carbon-nitrogen (but not peptide) bonds"/>
    <property type="evidence" value="ECO:0007669"/>
    <property type="project" value="InterPro"/>
</dbReference>
<evidence type="ECO:0000313" key="4">
    <source>
        <dbReference type="Proteomes" id="UP000070513"/>
    </source>
</evidence>
<dbReference type="Pfam" id="PF11959">
    <property type="entry name" value="DUF3473"/>
    <property type="match status" value="1"/>
</dbReference>
<proteinExistence type="predicted"/>
<dbReference type="InterPro" id="IPR045235">
    <property type="entry name" value="PuuE_HpPgdA-like"/>
</dbReference>